<feature type="transmembrane region" description="Helical" evidence="5">
    <location>
        <begin position="26"/>
        <end position="46"/>
    </location>
</feature>
<keyword evidence="4 5" id="KW-0472">Membrane</keyword>
<evidence type="ECO:0000256" key="3">
    <source>
        <dbReference type="ARBA" id="ARBA00022989"/>
    </source>
</evidence>
<dbReference type="InterPro" id="IPR002645">
    <property type="entry name" value="STAS_dom"/>
</dbReference>
<protein>
    <submittedName>
        <fullName evidence="7">Sulfate permease, SulP family</fullName>
    </submittedName>
</protein>
<dbReference type="EMBL" id="FOGW01000005">
    <property type="protein sequence ID" value="SER53878.1"/>
    <property type="molecule type" value="Genomic_DNA"/>
</dbReference>
<dbReference type="PROSITE" id="PS50801">
    <property type="entry name" value="STAS"/>
    <property type="match status" value="1"/>
</dbReference>
<keyword evidence="3 5" id="KW-1133">Transmembrane helix</keyword>
<feature type="transmembrane region" description="Helical" evidence="5">
    <location>
        <begin position="58"/>
        <end position="91"/>
    </location>
</feature>
<accession>A0A1H9Q0F9</accession>
<feature type="transmembrane region" description="Helical" evidence="5">
    <location>
        <begin position="176"/>
        <end position="195"/>
    </location>
</feature>
<comment type="subcellular location">
    <subcellularLocation>
        <location evidence="1">Membrane</location>
        <topology evidence="1">Multi-pass membrane protein</topology>
    </subcellularLocation>
</comment>
<feature type="transmembrane region" description="Helical" evidence="5">
    <location>
        <begin position="381"/>
        <end position="412"/>
    </location>
</feature>
<proteinExistence type="predicted"/>
<dbReference type="InterPro" id="IPR036513">
    <property type="entry name" value="STAS_dom_sf"/>
</dbReference>
<feature type="domain" description="STAS" evidence="6">
    <location>
        <begin position="445"/>
        <end position="544"/>
    </location>
</feature>
<dbReference type="SUPFAM" id="SSF52091">
    <property type="entry name" value="SpoIIaa-like"/>
    <property type="match status" value="1"/>
</dbReference>
<dbReference type="GO" id="GO:0055085">
    <property type="term" value="P:transmembrane transport"/>
    <property type="evidence" value="ECO:0007669"/>
    <property type="project" value="InterPro"/>
</dbReference>
<evidence type="ECO:0000256" key="4">
    <source>
        <dbReference type="ARBA" id="ARBA00023136"/>
    </source>
</evidence>
<dbReference type="Pfam" id="PF01740">
    <property type="entry name" value="STAS"/>
    <property type="match status" value="1"/>
</dbReference>
<dbReference type="RefSeq" id="WP_029067410.1">
    <property type="nucleotide sequence ID" value="NZ_FOGW01000005.1"/>
</dbReference>
<dbReference type="Gene3D" id="3.30.750.24">
    <property type="entry name" value="STAS domain"/>
    <property type="match status" value="1"/>
</dbReference>
<feature type="transmembrane region" description="Helical" evidence="5">
    <location>
        <begin position="123"/>
        <end position="145"/>
    </location>
</feature>
<evidence type="ECO:0000256" key="5">
    <source>
        <dbReference type="SAM" id="Phobius"/>
    </source>
</evidence>
<dbReference type="PANTHER" id="PTHR11814">
    <property type="entry name" value="SULFATE TRANSPORTER"/>
    <property type="match status" value="1"/>
</dbReference>
<feature type="transmembrane region" description="Helical" evidence="5">
    <location>
        <begin position="98"/>
        <end position="117"/>
    </location>
</feature>
<dbReference type="CDD" id="cd07042">
    <property type="entry name" value="STAS_SulP_like_sulfate_transporter"/>
    <property type="match status" value="1"/>
</dbReference>
<sequence length="553" mass="59511">MQKEKLKPMLFTDLKNYTGQQFAKDLISGIIVAIIALPLSIALALASGVGPEEGIYTAVVAGFLISFFGGSSVQIAGPTAAFATIVAGIVANRGMNGLIMATIIAGIILILMGILRLGSLIKFIPYTITTGFTAGIAVTILIGQLKDFMGAIYPKGTVAISSTEKLVALSKSVSTFNVNAIIIGVISLIILIVWPKISEKIPGSIIAVIVGIVLVKVFKLHVFTIGDLYSIHGGLPKFHVPSITIGGIQAAASDGFTIAILAAIESLLSCVVADGMINSRHRSNTELVAQGIGNIGSVLFGGIPATGAIARTAANIKNGGKTPIAGIVHSITLLLVLIVLMPYAKLIPMPTIAAILFLVAYNMCQWRTFVHLCKTSSKSDIIVLCTTFVLTIVFDLVVAIEVGMIFACLLFMKRMSDEASILGWEYIDPENDPDATDKKYVPDYVRVYEIIGPMFFGDSELIELIELKEYTKILIIRMRGVPAIDATAMQGLEKLYKQCKLANVQLIFSHVNEQPMKTMEKNKFIERIGSENFRPNIDAALKRAEEIGKQNNY</sequence>
<evidence type="ECO:0000313" key="8">
    <source>
        <dbReference type="Proteomes" id="UP000182471"/>
    </source>
</evidence>
<dbReference type="Proteomes" id="UP000182471">
    <property type="component" value="Unassembled WGS sequence"/>
</dbReference>
<dbReference type="InterPro" id="IPR001902">
    <property type="entry name" value="SLC26A/SulP_fam"/>
</dbReference>
<keyword evidence="2 5" id="KW-0812">Transmembrane</keyword>
<evidence type="ECO:0000256" key="1">
    <source>
        <dbReference type="ARBA" id="ARBA00004141"/>
    </source>
</evidence>
<reference evidence="8" key="1">
    <citation type="submission" date="2016-10" db="EMBL/GenBank/DDBJ databases">
        <authorList>
            <person name="Varghese N."/>
            <person name="Submissions S."/>
        </authorList>
    </citation>
    <scope>NUCLEOTIDE SEQUENCE [LARGE SCALE GENOMIC DNA]</scope>
    <source>
        <strain evidence="8">S1b</strain>
    </source>
</reference>
<dbReference type="Pfam" id="PF00916">
    <property type="entry name" value="Sulfate_transp"/>
    <property type="match status" value="1"/>
</dbReference>
<feature type="transmembrane region" description="Helical" evidence="5">
    <location>
        <begin position="324"/>
        <end position="344"/>
    </location>
</feature>
<dbReference type="AlphaFoldDB" id="A0A1H9Q0F9"/>
<dbReference type="GO" id="GO:0016020">
    <property type="term" value="C:membrane"/>
    <property type="evidence" value="ECO:0007669"/>
    <property type="project" value="UniProtKB-SubCell"/>
</dbReference>
<evidence type="ECO:0000313" key="7">
    <source>
        <dbReference type="EMBL" id="SER53878.1"/>
    </source>
</evidence>
<feature type="transmembrane region" description="Helical" evidence="5">
    <location>
        <begin position="350"/>
        <end position="369"/>
    </location>
</feature>
<name>A0A1H9Q0F9_9FIRM</name>
<evidence type="ECO:0000256" key="2">
    <source>
        <dbReference type="ARBA" id="ARBA00022692"/>
    </source>
</evidence>
<keyword evidence="8" id="KW-1185">Reference proteome</keyword>
<dbReference type="OrthoDB" id="9771198at2"/>
<dbReference type="InterPro" id="IPR011547">
    <property type="entry name" value="SLC26A/SulP_dom"/>
</dbReference>
<feature type="transmembrane region" description="Helical" evidence="5">
    <location>
        <begin position="201"/>
        <end position="218"/>
    </location>
</feature>
<evidence type="ECO:0000259" key="6">
    <source>
        <dbReference type="PROSITE" id="PS50801"/>
    </source>
</evidence>
<gene>
    <name evidence="7" type="ORF">SAMN02910429_00397</name>
</gene>
<organism evidence="7 8">
    <name type="scientific">Lachnobacterium bovis</name>
    <dbReference type="NCBI Taxonomy" id="140626"/>
    <lineage>
        <taxon>Bacteria</taxon>
        <taxon>Bacillati</taxon>
        <taxon>Bacillota</taxon>
        <taxon>Clostridia</taxon>
        <taxon>Lachnospirales</taxon>
        <taxon>Lachnospiraceae</taxon>
        <taxon>Lachnobacterium</taxon>
    </lineage>
</organism>